<dbReference type="RefSeq" id="WP_243641494.1">
    <property type="nucleotide sequence ID" value="NZ_OBDR01000010.1"/>
</dbReference>
<evidence type="ECO:0000313" key="3">
    <source>
        <dbReference type="EMBL" id="TCL11838.1"/>
    </source>
</evidence>
<evidence type="ECO:0000313" key="4">
    <source>
        <dbReference type="Proteomes" id="UP000217726"/>
    </source>
</evidence>
<reference evidence="2" key="1">
    <citation type="submission" date="2017-09" db="EMBL/GenBank/DDBJ databases">
        <authorList>
            <person name="Ehlers B."/>
            <person name="Leendertz F.H."/>
        </authorList>
    </citation>
    <scope>NUCLEOTIDE SEQUENCE [LARGE SCALE GENOMIC DNA]</scope>
    <source>
        <strain evidence="2">WG-1MB</strain>
    </source>
</reference>
<evidence type="ECO:0000313" key="5">
    <source>
        <dbReference type="Proteomes" id="UP000251060"/>
    </source>
</evidence>
<evidence type="ECO:0000313" key="2">
    <source>
        <dbReference type="EMBL" id="SNY19782.1"/>
    </source>
</evidence>
<accession>A0A285G8A0</accession>
<dbReference type="Proteomes" id="UP000217726">
    <property type="component" value="Unassembled WGS sequence"/>
</dbReference>
<keyword evidence="4" id="KW-1185">Reference proteome</keyword>
<sequence length="188" mass="21024">MNRKEGLLVLCIGMVLCLCLTPSAIASTGEENNTPVKDAAQLKMEELEAELGEEGMQEVQEYLELQASLPHVVKASPYSYIAFAATDEESQIAYMTGIDESDLTEEEKEKLKAELQDIWDRYPDGFKIEDNEPLEVIAGIMEQRFIESEESKRDDLDKSVSNEHSSSQFQSNITLLSILVTSLLIVTI</sequence>
<dbReference type="EMBL" id="PVBU01000008">
    <property type="protein sequence ID" value="PQV42215.1"/>
    <property type="molecule type" value="Genomic_DNA"/>
</dbReference>
<reference evidence="3 6" key="3">
    <citation type="submission" date="2019-03" db="EMBL/GenBank/DDBJ databases">
        <title>Subsurface microbial communities from deep shales in Ohio and West Virginia, USA.</title>
        <authorList>
            <person name="Wrighton K."/>
        </authorList>
    </citation>
    <scope>NUCLEOTIDE SEQUENCE [LARGE SCALE GENOMIC DNA]</scope>
    <source>
        <strain evidence="1 5">DSM 10369</strain>
        <strain evidence="3 6">WG1_MB</strain>
    </source>
</reference>
<dbReference type="EMBL" id="SMMS01000001">
    <property type="protein sequence ID" value="TCL11838.1"/>
    <property type="molecule type" value="Genomic_DNA"/>
</dbReference>
<evidence type="ECO:0000313" key="6">
    <source>
        <dbReference type="Proteomes" id="UP000295404"/>
    </source>
</evidence>
<dbReference type="EMBL" id="OBDR01000010">
    <property type="protein sequence ID" value="SNY19782.1"/>
    <property type="molecule type" value="Genomic_DNA"/>
</dbReference>
<protein>
    <submittedName>
        <fullName evidence="2">Uncharacterized protein</fullName>
    </submittedName>
</protein>
<dbReference type="Proteomes" id="UP000295404">
    <property type="component" value="Unassembled WGS sequence"/>
</dbReference>
<gene>
    <name evidence="1" type="ORF">B0H22_10883</name>
    <name evidence="3" type="ORF">C7960_1031</name>
    <name evidence="2" type="ORF">SAMN06295989_1107</name>
</gene>
<dbReference type="Proteomes" id="UP000251060">
    <property type="component" value="Unassembled WGS sequence"/>
</dbReference>
<proteinExistence type="predicted"/>
<name>A0A285G8A0_9EURY</name>
<dbReference type="AlphaFoldDB" id="A0A285G8A0"/>
<evidence type="ECO:0000313" key="1">
    <source>
        <dbReference type="EMBL" id="PQV42215.1"/>
    </source>
</evidence>
<organism evidence="2 4">
    <name type="scientific">Methanohalophilus euhalobius</name>
    <dbReference type="NCBI Taxonomy" id="51203"/>
    <lineage>
        <taxon>Archaea</taxon>
        <taxon>Methanobacteriati</taxon>
        <taxon>Methanobacteriota</taxon>
        <taxon>Stenosarchaea group</taxon>
        <taxon>Methanomicrobia</taxon>
        <taxon>Methanosarcinales</taxon>
        <taxon>Methanosarcinaceae</taxon>
        <taxon>Methanohalophilus</taxon>
    </lineage>
</organism>
<reference evidence="4" key="2">
    <citation type="submission" date="2017-09" db="EMBL/GenBank/DDBJ databases">
        <authorList>
            <person name="Varghese N."/>
            <person name="Submissions S."/>
        </authorList>
    </citation>
    <scope>NUCLEOTIDE SEQUENCE [LARGE SCALE GENOMIC DNA]</scope>
    <source>
        <strain evidence="4">WG-1MB</strain>
    </source>
</reference>